<dbReference type="EC" id="2.4.-.-" evidence="2"/>
<reference evidence="2 3" key="1">
    <citation type="submission" date="2024-12" db="EMBL/GenBank/DDBJ databases">
        <authorList>
            <person name="Hu S."/>
        </authorList>
    </citation>
    <scope>NUCLEOTIDE SEQUENCE [LARGE SCALE GENOMIC DNA]</scope>
    <source>
        <strain evidence="2 3">P-25</strain>
    </source>
</reference>
<feature type="domain" description="Glycosyl transferase family 1" evidence="1">
    <location>
        <begin position="180"/>
        <end position="336"/>
    </location>
</feature>
<evidence type="ECO:0000313" key="2">
    <source>
        <dbReference type="EMBL" id="MFN0290222.1"/>
    </source>
</evidence>
<keyword evidence="2" id="KW-0328">Glycosyltransferase</keyword>
<dbReference type="PANTHER" id="PTHR12526">
    <property type="entry name" value="GLYCOSYLTRANSFERASE"/>
    <property type="match status" value="1"/>
</dbReference>
<sequence>MMNSERKIVFVLNTIGAGGIARVVTTFANQIAALGKYKVFLVVMHKKQSLYELHPNIQVIQNQAQRKPGGKLGYILNAAIFIRKTIKQIGNCTVIVNGEWLNSFVYLCLKGLVNDVYLADHSNPQRSGQSPFPLIDGWVYPRVRGVLVLSEAAKQKVAKLYGQKNILVLDNPVLFPEKLELPRKQAIICMGRLSREKGQDVLLKAFAKTNNNWELWFLGDGPIKGELEALAVTEGVADRVVFLGMQQNTALYLNQASIYVMPSLTENFPMALIEAMSIGLPCIATNCMPWRKDDDFIKDGINGIKVLVGNPEILATAIDALVYDEQLRALIGQNAANIKQQFDIDKTVKKFIAYVI</sequence>
<dbReference type="GO" id="GO:0016757">
    <property type="term" value="F:glycosyltransferase activity"/>
    <property type="evidence" value="ECO:0007669"/>
    <property type="project" value="UniProtKB-KW"/>
</dbReference>
<dbReference type="RefSeq" id="WP_138727809.1">
    <property type="nucleotide sequence ID" value="NZ_SRMP02000001.1"/>
</dbReference>
<dbReference type="InterPro" id="IPR001296">
    <property type="entry name" value="Glyco_trans_1"/>
</dbReference>
<keyword evidence="3" id="KW-1185">Reference proteome</keyword>
<gene>
    <name evidence="2" type="ORF">E5L68_002405</name>
</gene>
<dbReference type="Proteomes" id="UP001517367">
    <property type="component" value="Unassembled WGS sequence"/>
</dbReference>
<keyword evidence="2" id="KW-0808">Transferase</keyword>
<proteinExistence type="predicted"/>
<dbReference type="Pfam" id="PF00534">
    <property type="entry name" value="Glycos_transf_1"/>
    <property type="match status" value="1"/>
</dbReference>
<organism evidence="2 3">
    <name type="scientific">Pedobacter helvus</name>
    <dbReference type="NCBI Taxonomy" id="2563444"/>
    <lineage>
        <taxon>Bacteria</taxon>
        <taxon>Pseudomonadati</taxon>
        <taxon>Bacteroidota</taxon>
        <taxon>Sphingobacteriia</taxon>
        <taxon>Sphingobacteriales</taxon>
        <taxon>Sphingobacteriaceae</taxon>
        <taxon>Pedobacter</taxon>
    </lineage>
</organism>
<accession>A0ABW9JCU4</accession>
<evidence type="ECO:0000313" key="3">
    <source>
        <dbReference type="Proteomes" id="UP001517367"/>
    </source>
</evidence>
<evidence type="ECO:0000259" key="1">
    <source>
        <dbReference type="Pfam" id="PF00534"/>
    </source>
</evidence>
<protein>
    <submittedName>
        <fullName evidence="2">Glycosyltransferase</fullName>
        <ecNumber evidence="2">2.4.-.-</ecNumber>
    </submittedName>
</protein>
<dbReference type="EMBL" id="SRMP02000001">
    <property type="protein sequence ID" value="MFN0290222.1"/>
    <property type="molecule type" value="Genomic_DNA"/>
</dbReference>
<name>A0ABW9JCU4_9SPHI</name>
<comment type="caution">
    <text evidence="2">The sequence shown here is derived from an EMBL/GenBank/DDBJ whole genome shotgun (WGS) entry which is preliminary data.</text>
</comment>
<dbReference type="Gene3D" id="3.40.50.2000">
    <property type="entry name" value="Glycogen Phosphorylase B"/>
    <property type="match status" value="2"/>
</dbReference>
<dbReference type="SUPFAM" id="SSF53756">
    <property type="entry name" value="UDP-Glycosyltransferase/glycogen phosphorylase"/>
    <property type="match status" value="1"/>
</dbReference>